<organism evidence="1 2">
    <name type="scientific">Zophobas morio</name>
    <dbReference type="NCBI Taxonomy" id="2755281"/>
    <lineage>
        <taxon>Eukaryota</taxon>
        <taxon>Metazoa</taxon>
        <taxon>Ecdysozoa</taxon>
        <taxon>Arthropoda</taxon>
        <taxon>Hexapoda</taxon>
        <taxon>Insecta</taxon>
        <taxon>Pterygota</taxon>
        <taxon>Neoptera</taxon>
        <taxon>Endopterygota</taxon>
        <taxon>Coleoptera</taxon>
        <taxon>Polyphaga</taxon>
        <taxon>Cucujiformia</taxon>
        <taxon>Tenebrionidae</taxon>
        <taxon>Zophobas</taxon>
    </lineage>
</organism>
<dbReference type="AlphaFoldDB" id="A0AA38IG44"/>
<dbReference type="PANTHER" id="PTHR19446">
    <property type="entry name" value="REVERSE TRANSCRIPTASES"/>
    <property type="match status" value="1"/>
</dbReference>
<evidence type="ECO:0000313" key="1">
    <source>
        <dbReference type="EMBL" id="KAJ3654618.1"/>
    </source>
</evidence>
<keyword evidence="2" id="KW-1185">Reference proteome</keyword>
<proteinExistence type="predicted"/>
<comment type="caution">
    <text evidence="1">The sequence shown here is derived from an EMBL/GenBank/DDBJ whole genome shotgun (WGS) entry which is preliminary data.</text>
</comment>
<protein>
    <recommendedName>
        <fullName evidence="3">Reverse transcriptase domain-containing protein</fullName>
    </recommendedName>
</protein>
<reference evidence="1" key="1">
    <citation type="journal article" date="2023" name="G3 (Bethesda)">
        <title>Whole genome assemblies of Zophobas morio and Tenebrio molitor.</title>
        <authorList>
            <person name="Kaur S."/>
            <person name="Stinson S.A."/>
            <person name="diCenzo G.C."/>
        </authorList>
    </citation>
    <scope>NUCLEOTIDE SEQUENCE</scope>
    <source>
        <strain evidence="1">QUZm001</strain>
    </source>
</reference>
<name>A0AA38IG44_9CUCU</name>
<evidence type="ECO:0000313" key="2">
    <source>
        <dbReference type="Proteomes" id="UP001168821"/>
    </source>
</evidence>
<evidence type="ECO:0008006" key="3">
    <source>
        <dbReference type="Google" id="ProtNLM"/>
    </source>
</evidence>
<dbReference type="EMBL" id="JALNTZ010000004">
    <property type="protein sequence ID" value="KAJ3654618.1"/>
    <property type="molecule type" value="Genomic_DNA"/>
</dbReference>
<gene>
    <name evidence="1" type="ORF">Zmor_013793</name>
</gene>
<sequence length="163" mass="19620">MIKIEEEKWTKHYEKLYEDNEKKSNDEEIRINENLERIKAAPTQEDVERYIKKMKNMKAAGYDGLVAELIKYGGKELHKRIDELIEEVWFKEEMLREWKIGVIIPIAKQEDMVNCENYRAITMLNVAYKIVTAIVNDRLTRQTETIIIEQYQYGFRERKAYYS</sequence>
<dbReference type="Proteomes" id="UP001168821">
    <property type="component" value="Unassembled WGS sequence"/>
</dbReference>
<accession>A0AA38IG44</accession>